<accession>A0AB35T712</accession>
<evidence type="ECO:0000256" key="10">
    <source>
        <dbReference type="SAM" id="Phobius"/>
    </source>
</evidence>
<keyword evidence="4 10" id="KW-0812">Transmembrane</keyword>
<dbReference type="InterPro" id="IPR036640">
    <property type="entry name" value="ABC1_TM_sf"/>
</dbReference>
<evidence type="ECO:0000259" key="12">
    <source>
        <dbReference type="PROSITE" id="PS50929"/>
    </source>
</evidence>
<feature type="transmembrane region" description="Helical" evidence="10">
    <location>
        <begin position="16"/>
        <end position="40"/>
    </location>
</feature>
<keyword evidence="2" id="KW-0813">Transport</keyword>
<dbReference type="PROSITE" id="PS50929">
    <property type="entry name" value="ABC_TM1F"/>
    <property type="match status" value="1"/>
</dbReference>
<comment type="subcellular location">
    <subcellularLocation>
        <location evidence="1">Cell inner membrane</location>
        <topology evidence="1">Multi-pass membrane protein</topology>
    </subcellularLocation>
</comment>
<dbReference type="SMART" id="SM00382">
    <property type="entry name" value="AAA"/>
    <property type="match status" value="1"/>
</dbReference>
<name>A0AB35T712_RUBRA</name>
<dbReference type="PANTHER" id="PTHR43394">
    <property type="entry name" value="ATP-DEPENDENT PERMEASE MDL1, MITOCHONDRIAL"/>
    <property type="match status" value="1"/>
</dbReference>
<feature type="transmembrane region" description="Helical" evidence="10">
    <location>
        <begin position="134"/>
        <end position="158"/>
    </location>
</feature>
<dbReference type="Proteomes" id="UP001281130">
    <property type="component" value="Unassembled WGS sequence"/>
</dbReference>
<dbReference type="CDD" id="cd18543">
    <property type="entry name" value="ABC_6TM_Rv0194_D1_like"/>
    <property type="match status" value="1"/>
</dbReference>
<dbReference type="InterPro" id="IPR039421">
    <property type="entry name" value="Type_1_exporter"/>
</dbReference>
<feature type="domain" description="ABC transmembrane type-1" evidence="12">
    <location>
        <begin position="19"/>
        <end position="307"/>
    </location>
</feature>
<reference evidence="13" key="1">
    <citation type="submission" date="2023-11" db="EMBL/GenBank/DDBJ databases">
        <title>MicrobeMod: A computational toolkit for identifying prokaryotic methylation and restriction-modification with nanopore sequencing.</title>
        <authorList>
            <person name="Crits-Christoph A."/>
            <person name="Kang S.C."/>
            <person name="Lee H."/>
            <person name="Ostrov N."/>
        </authorList>
    </citation>
    <scope>NUCLEOTIDE SEQUENCE</scope>
    <source>
        <strain evidence="13">ATCC 51242</strain>
    </source>
</reference>
<evidence type="ECO:0000259" key="11">
    <source>
        <dbReference type="PROSITE" id="PS50893"/>
    </source>
</evidence>
<evidence type="ECO:0000256" key="8">
    <source>
        <dbReference type="ARBA" id="ARBA00023136"/>
    </source>
</evidence>
<dbReference type="AlphaFoldDB" id="A0AB35T712"/>
<comment type="caution">
    <text evidence="13">The sequence shown here is derived from an EMBL/GenBank/DDBJ whole genome shotgun (WGS) entry which is preliminary data.</text>
</comment>
<dbReference type="PROSITE" id="PS50893">
    <property type="entry name" value="ABC_TRANSPORTER_2"/>
    <property type="match status" value="1"/>
</dbReference>
<dbReference type="Gene3D" id="1.20.1560.10">
    <property type="entry name" value="ABC transporter type 1, transmembrane domain"/>
    <property type="match status" value="1"/>
</dbReference>
<dbReference type="InterPro" id="IPR011527">
    <property type="entry name" value="ABC1_TM_dom"/>
</dbReference>
<evidence type="ECO:0000256" key="1">
    <source>
        <dbReference type="ARBA" id="ARBA00004429"/>
    </source>
</evidence>
<sequence length="587" mass="64211">MRTFFRLMSFARGSEWLLVVGFLSAIGYTGASLAIPWLVGVGVDHIGGVRTSGTGGLDRTLVWLALAALGVAALRYLFGSVRRYTTNNLSHIVEYRIREALFEKKLSLSHAFYDRSSTGELVSRSTNDLRVIRFFIGWGMFQMFISVLTLLVVAGILFYLAPSLAAVVLLPMPLIALAAWRFASRVNPIFKRIQGRLADVTTSVQENVSGIRVVKSFSREPFEAERFGGRAEGVMNETLAARGLRAFYIPGMTFLPALSVILLIFFGGRAVVSGELSLGAFVSFQLYLMQLVWPMQGFGIVVDQGQRAVASGERVFETLDAETEVVPPEAPKPLPEGTLGVEFRDVTFRYGSGEPVLRSLDLAVKPGETVAVVGATGAGKSTLLSLIPRFYDPQEGSVLLGGVDAREVDLEELRRAVGIVPQETFLFSETVRENIAFGKPEATEEEVVRAARVAGVHDQIMGFPEGYDTLVGEWGITLSGGQKQRLAIARALVKDPRVLVLDDATSSVDAETEREIQAALRETITHLEGRTTFIVAHRLSTVLLADRIAVMHEGRIVELGTHEELLRRGGLYAELYGDEPGDRRESA</sequence>
<feature type="transmembrane region" description="Helical" evidence="10">
    <location>
        <begin position="246"/>
        <end position="266"/>
    </location>
</feature>
<evidence type="ECO:0000313" key="14">
    <source>
        <dbReference type="Proteomes" id="UP001281130"/>
    </source>
</evidence>
<dbReference type="PROSITE" id="PS00211">
    <property type="entry name" value="ABC_TRANSPORTER_1"/>
    <property type="match status" value="1"/>
</dbReference>
<evidence type="ECO:0000256" key="6">
    <source>
        <dbReference type="ARBA" id="ARBA00022840"/>
    </source>
</evidence>
<keyword evidence="6 13" id="KW-0067">ATP-binding</keyword>
<evidence type="ECO:0000256" key="9">
    <source>
        <dbReference type="ARBA" id="ARBA00023455"/>
    </source>
</evidence>
<evidence type="ECO:0000256" key="5">
    <source>
        <dbReference type="ARBA" id="ARBA00022741"/>
    </source>
</evidence>
<feature type="transmembrane region" description="Helical" evidence="10">
    <location>
        <begin position="60"/>
        <end position="78"/>
    </location>
</feature>
<keyword evidence="3" id="KW-1003">Cell membrane</keyword>
<dbReference type="GO" id="GO:0015421">
    <property type="term" value="F:ABC-type oligopeptide transporter activity"/>
    <property type="evidence" value="ECO:0007669"/>
    <property type="project" value="TreeGrafter"/>
</dbReference>
<dbReference type="EMBL" id="JAWXXX010000001">
    <property type="protein sequence ID" value="MDX5894866.1"/>
    <property type="molecule type" value="Genomic_DNA"/>
</dbReference>
<evidence type="ECO:0000256" key="4">
    <source>
        <dbReference type="ARBA" id="ARBA00022692"/>
    </source>
</evidence>
<dbReference type="GO" id="GO:0005886">
    <property type="term" value="C:plasma membrane"/>
    <property type="evidence" value="ECO:0007669"/>
    <property type="project" value="UniProtKB-SubCell"/>
</dbReference>
<dbReference type="GO" id="GO:0016887">
    <property type="term" value="F:ATP hydrolysis activity"/>
    <property type="evidence" value="ECO:0007669"/>
    <property type="project" value="InterPro"/>
</dbReference>
<dbReference type="InterPro" id="IPR017871">
    <property type="entry name" value="ABC_transporter-like_CS"/>
</dbReference>
<dbReference type="SUPFAM" id="SSF90123">
    <property type="entry name" value="ABC transporter transmembrane region"/>
    <property type="match status" value="1"/>
</dbReference>
<dbReference type="InterPro" id="IPR003439">
    <property type="entry name" value="ABC_transporter-like_ATP-bd"/>
</dbReference>
<dbReference type="InterPro" id="IPR003593">
    <property type="entry name" value="AAA+_ATPase"/>
</dbReference>
<keyword evidence="5" id="KW-0547">Nucleotide-binding</keyword>
<organism evidence="13 14">
    <name type="scientific">Rubrobacter radiotolerans</name>
    <name type="common">Arthrobacter radiotolerans</name>
    <dbReference type="NCBI Taxonomy" id="42256"/>
    <lineage>
        <taxon>Bacteria</taxon>
        <taxon>Bacillati</taxon>
        <taxon>Actinomycetota</taxon>
        <taxon>Rubrobacteria</taxon>
        <taxon>Rubrobacterales</taxon>
        <taxon>Rubrobacteraceae</taxon>
        <taxon>Rubrobacter</taxon>
    </lineage>
</organism>
<evidence type="ECO:0000256" key="2">
    <source>
        <dbReference type="ARBA" id="ARBA00022448"/>
    </source>
</evidence>
<evidence type="ECO:0000256" key="7">
    <source>
        <dbReference type="ARBA" id="ARBA00022989"/>
    </source>
</evidence>
<dbReference type="SUPFAM" id="SSF52540">
    <property type="entry name" value="P-loop containing nucleoside triphosphate hydrolases"/>
    <property type="match status" value="1"/>
</dbReference>
<comment type="similarity">
    <text evidence="9">Belongs to the ABC transporter superfamily. Siderophore-Fe(3+) uptake transporter (SIUT) (TC 3.A.1.21) family.</text>
</comment>
<keyword evidence="8 10" id="KW-0472">Membrane</keyword>
<dbReference type="Pfam" id="PF00005">
    <property type="entry name" value="ABC_tran"/>
    <property type="match status" value="1"/>
</dbReference>
<proteinExistence type="inferred from homology"/>
<dbReference type="PANTHER" id="PTHR43394:SF1">
    <property type="entry name" value="ATP-BINDING CASSETTE SUB-FAMILY B MEMBER 10, MITOCHONDRIAL"/>
    <property type="match status" value="1"/>
</dbReference>
<evidence type="ECO:0000256" key="3">
    <source>
        <dbReference type="ARBA" id="ARBA00022475"/>
    </source>
</evidence>
<dbReference type="Gene3D" id="3.40.50.300">
    <property type="entry name" value="P-loop containing nucleotide triphosphate hydrolases"/>
    <property type="match status" value="1"/>
</dbReference>
<feature type="transmembrane region" description="Helical" evidence="10">
    <location>
        <begin position="164"/>
        <end position="183"/>
    </location>
</feature>
<dbReference type="FunFam" id="3.40.50.300:FF:000221">
    <property type="entry name" value="Multidrug ABC transporter ATP-binding protein"/>
    <property type="match status" value="1"/>
</dbReference>
<protein>
    <submittedName>
        <fullName evidence="13">ABC transporter ATP-binding protein</fullName>
    </submittedName>
</protein>
<dbReference type="InterPro" id="IPR027417">
    <property type="entry name" value="P-loop_NTPase"/>
</dbReference>
<dbReference type="RefSeq" id="WP_051589717.1">
    <property type="nucleotide sequence ID" value="NZ_CP007514.1"/>
</dbReference>
<gene>
    <name evidence="13" type="ORF">SIL72_12630</name>
</gene>
<dbReference type="GO" id="GO:0005524">
    <property type="term" value="F:ATP binding"/>
    <property type="evidence" value="ECO:0007669"/>
    <property type="project" value="UniProtKB-KW"/>
</dbReference>
<keyword evidence="7 10" id="KW-1133">Transmembrane helix</keyword>
<dbReference type="Pfam" id="PF00664">
    <property type="entry name" value="ABC_membrane"/>
    <property type="match status" value="1"/>
</dbReference>
<evidence type="ECO:0000313" key="13">
    <source>
        <dbReference type="EMBL" id="MDX5894866.1"/>
    </source>
</evidence>
<feature type="domain" description="ABC transporter" evidence="11">
    <location>
        <begin position="341"/>
        <end position="578"/>
    </location>
</feature>